<organism evidence="3 4">
    <name type="scientific">Aerococcus urinaeequi</name>
    <dbReference type="NCBI Taxonomy" id="51665"/>
    <lineage>
        <taxon>Bacteria</taxon>
        <taxon>Bacillati</taxon>
        <taxon>Bacillota</taxon>
        <taxon>Bacilli</taxon>
        <taxon>Lactobacillales</taxon>
        <taxon>Aerococcaceae</taxon>
        <taxon>Aerococcus</taxon>
    </lineage>
</organism>
<reference evidence="3" key="1">
    <citation type="submission" date="2022-12" db="EMBL/GenBank/DDBJ databases">
        <title>Whole genome sequence analysis of a duck derived balloon bacteium Aerococcus urinaeequi henan2020.</title>
        <authorList>
            <person name="Zhang H."/>
            <person name="Qiao H.X."/>
            <person name="Bian C.Z."/>
            <person name="Shu J.C."/>
        </authorList>
    </citation>
    <scope>NUCLEOTIDE SEQUENCE</scope>
    <source>
        <strain evidence="3">2020-HN-1</strain>
    </source>
</reference>
<protein>
    <submittedName>
        <fullName evidence="3">AAA family ATPase</fullName>
    </submittedName>
</protein>
<evidence type="ECO:0000313" key="3">
    <source>
        <dbReference type="EMBL" id="WAT25036.1"/>
    </source>
</evidence>
<feature type="coiled-coil region" evidence="1">
    <location>
        <begin position="266"/>
        <end position="342"/>
    </location>
</feature>
<proteinExistence type="predicted"/>
<evidence type="ECO:0000256" key="1">
    <source>
        <dbReference type="SAM" id="Coils"/>
    </source>
</evidence>
<dbReference type="Proteomes" id="UP001164714">
    <property type="component" value="Chromosome"/>
</dbReference>
<keyword evidence="1" id="KW-0175">Coiled coil</keyword>
<evidence type="ECO:0000259" key="2">
    <source>
        <dbReference type="Pfam" id="PF13166"/>
    </source>
</evidence>
<accession>A0AA47G9W9</accession>
<dbReference type="EMBL" id="CP114063">
    <property type="protein sequence ID" value="WAT25036.1"/>
    <property type="molecule type" value="Genomic_DNA"/>
</dbReference>
<dbReference type="InterPro" id="IPR027417">
    <property type="entry name" value="P-loop_NTPase"/>
</dbReference>
<feature type="coiled-coil region" evidence="1">
    <location>
        <begin position="103"/>
        <end position="151"/>
    </location>
</feature>
<evidence type="ECO:0000313" key="4">
    <source>
        <dbReference type="Proteomes" id="UP001164714"/>
    </source>
</evidence>
<sequence length="713" mass="83795">MKISLASRSNIFNDDEIELKHKNFIFGKNGTGKSTLCDLIMKEKHFAEVEYNTSGKLVEVLINGEKVLVDSQDDKYNVHLFQGFESVIGEDNNLNAIALSGENKRVVDEIKIAEKELENLINEQNKLEKDLVEAQSKFEKQNDKIDKWRKSASKAIKEDTQYQVDAYYNKTKFEKDILKAKRVNNINELTAIITEKPKEVIEPFEFDIPDIESLLTEINTVLSKTVKFSVKCEELDEVNKEKFAKFGIELHKEGQNCLFCGGTVTKERLDKLNQHFNQEYRNLEEEINNVKLEGIRLKELDQNNFYTKFEVGEINQKIQSIEKSINNNIEIMKKAIKEKQNDIIKVFEKISLDLPNITSQQKEINNLIDKNNKFGENLNHNIEQAKIAIKYHLVQEQCDIFDYQSEISELENLEKGIPDLSKINNLVLNKLEEIQNLKDQQKDTTKIANMINERLSRSGKNDLQLAKIESEGIERYEIHDGENITRPISQVSTGEKNIISFLYFIFSLEDIENKNNKKKIIIFDDPMNSNDDTMQYLMITELQKIYQGKEPAKFNPSRDYFLCLTHNVHFYLNIQPHGNFKDKNDLTKYDKNNFYRIENREFKLIKNEKEDFKTSYAGLWIELQELCKNNYKFSILNSMRRIIETFMKFNNIRQDDFYGSNEQYLKLFNVNSHSIDDLNHELFTESSEELKELFRQIFIDNGFEDHFNNYWTE</sequence>
<name>A0AA47G9W9_9LACT</name>
<dbReference type="SUPFAM" id="SSF52540">
    <property type="entry name" value="P-loop containing nucleoside triphosphate hydrolases"/>
    <property type="match status" value="1"/>
</dbReference>
<dbReference type="RefSeq" id="WP_269105321.1">
    <property type="nucleotide sequence ID" value="NZ_CP114063.1"/>
</dbReference>
<dbReference type="Pfam" id="PF13166">
    <property type="entry name" value="AAA_13"/>
    <property type="match status" value="1"/>
</dbReference>
<dbReference type="Gene3D" id="3.40.50.300">
    <property type="entry name" value="P-loop containing nucleotide triphosphate hydrolases"/>
    <property type="match status" value="1"/>
</dbReference>
<feature type="domain" description="Protein CR006 P-loop" evidence="2">
    <location>
        <begin position="13"/>
        <end position="698"/>
    </location>
</feature>
<dbReference type="InterPro" id="IPR026866">
    <property type="entry name" value="CR006_AAA"/>
</dbReference>
<dbReference type="AlphaFoldDB" id="A0AA47G9W9"/>
<gene>
    <name evidence="3" type="ORF">OZ415_02795</name>
</gene>